<feature type="domain" description="C2H2-type" evidence="2">
    <location>
        <begin position="225"/>
        <end position="256"/>
    </location>
</feature>
<sequence>MSYRPPGAAGQFLSRSPHQLHPHVDSAVERHAETPERSLQQAAVGILQSVDNQTVLAWLTALRYESGCEHWFKPRPPSSQQRDAVSALKAYSDGLVLLWLDNARSGNSRGLQTAYARNPRDARRSIASLTIDASQGSRNPTLKSSAGSFGPPSSNHDSCRRTPRSAYSQRYSFPKASNENLNYQGASPSKKPGRHLHGCFLCEKPRAIGTCDGWKRHMKEHETVFPCMQCEDSDTPGKPRSYTRKANLVKHLFETHNISNSDASAQADTWRKTVKRKYFSCGFCVSLFYNLADQLNHIDTEHFRRLQDISGWSVSKVIKGLIQQPSVNLFWQNFYGAGYPRSQDFTWNDSVAKNLQLRLELSVESAEDLATAAISQVTWTEIPQDIDEANVTGGFTNPHMEMDQNSPSVQDPPAYSRSTTTNTTSGTTAAHEVSQGPSSALEWEVSNNVDINSFYTQSTIPQIQTQLPYRSALASYDQINPGTQPIFQQSESGDSAQSYTAPPTPWDDLAPTSGQMYNGSISVGSSSATDEGWPENAFPVPNNSTSRTCTASAY</sequence>
<feature type="compositionally biased region" description="Polar residues" evidence="1">
    <location>
        <begin position="512"/>
        <end position="529"/>
    </location>
</feature>
<gene>
    <name evidence="3" type="ORF">ABVK25_009878</name>
</gene>
<evidence type="ECO:0000313" key="4">
    <source>
        <dbReference type="Proteomes" id="UP001590951"/>
    </source>
</evidence>
<feature type="compositionally biased region" description="Low complexity" evidence="1">
    <location>
        <begin position="416"/>
        <end position="428"/>
    </location>
</feature>
<accession>A0ABR4AZ39</accession>
<dbReference type="EMBL" id="JBHFEH010000056">
    <property type="protein sequence ID" value="KAL2049894.1"/>
    <property type="molecule type" value="Genomic_DNA"/>
</dbReference>
<evidence type="ECO:0000259" key="2">
    <source>
        <dbReference type="SMART" id="SM00355"/>
    </source>
</evidence>
<feature type="compositionally biased region" description="Polar residues" evidence="1">
    <location>
        <begin position="129"/>
        <end position="156"/>
    </location>
</feature>
<dbReference type="InterPro" id="IPR013087">
    <property type="entry name" value="Znf_C2H2_type"/>
</dbReference>
<evidence type="ECO:0000313" key="3">
    <source>
        <dbReference type="EMBL" id="KAL2049894.1"/>
    </source>
</evidence>
<feature type="region of interest" description="Disordered" evidence="1">
    <location>
        <begin position="129"/>
        <end position="173"/>
    </location>
</feature>
<feature type="compositionally biased region" description="Polar residues" evidence="1">
    <location>
        <begin position="480"/>
        <end position="501"/>
    </location>
</feature>
<proteinExistence type="predicted"/>
<dbReference type="Proteomes" id="UP001590951">
    <property type="component" value="Unassembled WGS sequence"/>
</dbReference>
<reference evidence="3 4" key="1">
    <citation type="submission" date="2024-09" db="EMBL/GenBank/DDBJ databases">
        <title>Rethinking Asexuality: The Enigmatic Case of Functional Sexual Genes in Lepraria (Stereocaulaceae).</title>
        <authorList>
            <person name="Doellman M."/>
            <person name="Sun Y."/>
            <person name="Barcenas-Pena A."/>
            <person name="Lumbsch H.T."/>
            <person name="Grewe F."/>
        </authorList>
    </citation>
    <scope>NUCLEOTIDE SEQUENCE [LARGE SCALE GENOMIC DNA]</scope>
    <source>
        <strain evidence="3 4">Grewe 0041</strain>
    </source>
</reference>
<feature type="domain" description="C2H2-type" evidence="2">
    <location>
        <begin position="279"/>
        <end position="302"/>
    </location>
</feature>
<feature type="domain" description="C2H2-type" evidence="2">
    <location>
        <begin position="197"/>
        <end position="221"/>
    </location>
</feature>
<name>A0ABR4AZ39_9LECA</name>
<organism evidence="3 4">
    <name type="scientific">Lepraria finkii</name>
    <dbReference type="NCBI Taxonomy" id="1340010"/>
    <lineage>
        <taxon>Eukaryota</taxon>
        <taxon>Fungi</taxon>
        <taxon>Dikarya</taxon>
        <taxon>Ascomycota</taxon>
        <taxon>Pezizomycotina</taxon>
        <taxon>Lecanoromycetes</taxon>
        <taxon>OSLEUM clade</taxon>
        <taxon>Lecanoromycetidae</taxon>
        <taxon>Lecanorales</taxon>
        <taxon>Lecanorineae</taxon>
        <taxon>Stereocaulaceae</taxon>
        <taxon>Lepraria</taxon>
    </lineage>
</organism>
<dbReference type="SMART" id="SM00355">
    <property type="entry name" value="ZnF_C2H2"/>
    <property type="match status" value="3"/>
</dbReference>
<keyword evidence="4" id="KW-1185">Reference proteome</keyword>
<protein>
    <recommendedName>
        <fullName evidence="2">C2H2-type domain-containing protein</fullName>
    </recommendedName>
</protein>
<evidence type="ECO:0000256" key="1">
    <source>
        <dbReference type="SAM" id="MobiDB-lite"/>
    </source>
</evidence>
<feature type="compositionally biased region" description="Polar residues" evidence="1">
    <location>
        <begin position="541"/>
        <end position="554"/>
    </location>
</feature>
<feature type="region of interest" description="Disordered" evidence="1">
    <location>
        <begin position="480"/>
        <end position="554"/>
    </location>
</feature>
<feature type="region of interest" description="Disordered" evidence="1">
    <location>
        <begin position="397"/>
        <end position="439"/>
    </location>
</feature>
<comment type="caution">
    <text evidence="3">The sequence shown here is derived from an EMBL/GenBank/DDBJ whole genome shotgun (WGS) entry which is preliminary data.</text>
</comment>